<organism evidence="9 10">
    <name type="scientific">Pelagicoccus enzymogenes</name>
    <dbReference type="NCBI Taxonomy" id="2773457"/>
    <lineage>
        <taxon>Bacteria</taxon>
        <taxon>Pseudomonadati</taxon>
        <taxon>Verrucomicrobiota</taxon>
        <taxon>Opitutia</taxon>
        <taxon>Puniceicoccales</taxon>
        <taxon>Pelagicoccaceae</taxon>
        <taxon>Pelagicoccus</taxon>
    </lineage>
</organism>
<evidence type="ECO:0000256" key="4">
    <source>
        <dbReference type="PIRSR" id="PIRSR606710-1"/>
    </source>
</evidence>
<feature type="site" description="Important for catalytic activity, responsible for pKa modulation of the active site Glu and correct orientation of both the proton donor and substrate" evidence="5">
    <location>
        <position position="168"/>
    </location>
</feature>
<name>A0A927IHX7_9BACT</name>
<keyword evidence="10" id="KW-1185">Reference proteome</keyword>
<dbReference type="GO" id="GO:0004553">
    <property type="term" value="F:hydrolase activity, hydrolyzing O-glycosyl compounds"/>
    <property type="evidence" value="ECO:0007669"/>
    <property type="project" value="InterPro"/>
</dbReference>
<dbReference type="Proteomes" id="UP000622317">
    <property type="component" value="Unassembled WGS sequence"/>
</dbReference>
<evidence type="ECO:0000256" key="2">
    <source>
        <dbReference type="ARBA" id="ARBA00022801"/>
    </source>
</evidence>
<dbReference type="SUPFAM" id="SSF49899">
    <property type="entry name" value="Concanavalin A-like lectins/glucanases"/>
    <property type="match status" value="1"/>
</dbReference>
<dbReference type="RefSeq" id="WP_191617772.1">
    <property type="nucleotide sequence ID" value="NZ_JACYFG010000036.1"/>
</dbReference>
<keyword evidence="2 6" id="KW-0378">Hydrolase</keyword>
<evidence type="ECO:0000259" key="8">
    <source>
        <dbReference type="Pfam" id="PF17851"/>
    </source>
</evidence>
<keyword evidence="3 6" id="KW-0326">Glycosidase</keyword>
<keyword evidence="7" id="KW-0732">Signal</keyword>
<dbReference type="InterPro" id="IPR041542">
    <property type="entry name" value="GH43_C2"/>
</dbReference>
<dbReference type="AlphaFoldDB" id="A0A927IHX7"/>
<feature type="active site" description="Proton donor" evidence="4">
    <location>
        <position position="234"/>
    </location>
</feature>
<evidence type="ECO:0000313" key="10">
    <source>
        <dbReference type="Proteomes" id="UP000622317"/>
    </source>
</evidence>
<proteinExistence type="inferred from homology"/>
<feature type="signal peptide" evidence="7">
    <location>
        <begin position="1"/>
        <end position="22"/>
    </location>
</feature>
<dbReference type="InterPro" id="IPR013320">
    <property type="entry name" value="ConA-like_dom_sf"/>
</dbReference>
<comment type="similarity">
    <text evidence="1 6">Belongs to the glycosyl hydrolase 43 family.</text>
</comment>
<evidence type="ECO:0000256" key="3">
    <source>
        <dbReference type="ARBA" id="ARBA00023295"/>
    </source>
</evidence>
<dbReference type="SUPFAM" id="SSF75005">
    <property type="entry name" value="Arabinanase/levansucrase/invertase"/>
    <property type="match status" value="1"/>
</dbReference>
<feature type="active site" description="Proton acceptor" evidence="4">
    <location>
        <position position="60"/>
    </location>
</feature>
<gene>
    <name evidence="9" type="ORF">IEN85_14340</name>
</gene>
<evidence type="ECO:0000256" key="1">
    <source>
        <dbReference type="ARBA" id="ARBA00009865"/>
    </source>
</evidence>
<accession>A0A927IHX7</accession>
<dbReference type="PANTHER" id="PTHR42812">
    <property type="entry name" value="BETA-XYLOSIDASE"/>
    <property type="match status" value="1"/>
</dbReference>
<dbReference type="Gene3D" id="2.115.10.20">
    <property type="entry name" value="Glycosyl hydrolase domain, family 43"/>
    <property type="match status" value="1"/>
</dbReference>
<dbReference type="Gene3D" id="2.60.120.200">
    <property type="match status" value="1"/>
</dbReference>
<dbReference type="PANTHER" id="PTHR42812:SF12">
    <property type="entry name" value="BETA-XYLOSIDASE-RELATED"/>
    <property type="match status" value="1"/>
</dbReference>
<dbReference type="InterPro" id="IPR051795">
    <property type="entry name" value="Glycosyl_Hydrlase_43"/>
</dbReference>
<evidence type="ECO:0000313" key="9">
    <source>
        <dbReference type="EMBL" id="MBD5780676.1"/>
    </source>
</evidence>
<reference evidence="9" key="1">
    <citation type="submission" date="2020-09" db="EMBL/GenBank/DDBJ databases">
        <title>Pelagicoccus enzymogenes sp. nov. with an EPS production, isolated from marine sediment.</title>
        <authorList>
            <person name="Feng X."/>
        </authorList>
    </citation>
    <scope>NUCLEOTIDE SEQUENCE</scope>
    <source>
        <strain evidence="9">NFK12</strain>
    </source>
</reference>
<evidence type="ECO:0000256" key="6">
    <source>
        <dbReference type="RuleBase" id="RU361187"/>
    </source>
</evidence>
<protein>
    <submittedName>
        <fullName evidence="9">Glycoside hydrolase family 43 protein</fullName>
    </submittedName>
</protein>
<dbReference type="Pfam" id="PF04616">
    <property type="entry name" value="Glyco_hydro_43"/>
    <property type="match status" value="1"/>
</dbReference>
<dbReference type="EMBL" id="JACYFG010000036">
    <property type="protein sequence ID" value="MBD5780676.1"/>
    <property type="molecule type" value="Genomic_DNA"/>
</dbReference>
<feature type="domain" description="Beta-xylosidase C-terminal Concanavalin A-like" evidence="8">
    <location>
        <begin position="379"/>
        <end position="554"/>
    </location>
</feature>
<dbReference type="InterPro" id="IPR006710">
    <property type="entry name" value="Glyco_hydro_43"/>
</dbReference>
<dbReference type="GO" id="GO:0005975">
    <property type="term" value="P:carbohydrate metabolic process"/>
    <property type="evidence" value="ECO:0007669"/>
    <property type="project" value="InterPro"/>
</dbReference>
<evidence type="ECO:0000256" key="5">
    <source>
        <dbReference type="PIRSR" id="PIRSR606710-2"/>
    </source>
</evidence>
<dbReference type="InterPro" id="IPR023296">
    <property type="entry name" value="Glyco_hydro_beta-prop_sf"/>
</dbReference>
<dbReference type="Pfam" id="PF17851">
    <property type="entry name" value="GH43_C2"/>
    <property type="match status" value="1"/>
</dbReference>
<comment type="caution">
    <text evidence="9">The sequence shown here is derived from an EMBL/GenBank/DDBJ whole genome shotgun (WGS) entry which is preliminary data.</text>
</comment>
<feature type="chain" id="PRO_5037134901" evidence="7">
    <location>
        <begin position="23"/>
        <end position="560"/>
    </location>
</feature>
<sequence>MRKLQYSATALALAALAPFAQSAEPVAFDWFSYRGNDAVFDTPPPAGQFQNPILAGFYPDPSSCRVGDDFYATTSSFAFYPGLPIFHSTDLVNWKQIGHALDRPSQLTGTEGLRSSQAIFAPTIRHHDGVFYLITTSVYGINNFYVTATDPAGPWSDPIPLPWIDGIDPSLFFDEDGRVWLTHNGPPPNNDSLYEGHRAVWLWEIDLETNQPIGEGKIIINGGVDLSQKPVWIEAPHIFKKDGWYYLTCAEGGTSIQHSQVVFRTKSLDEEWVPWDNNPILTQRDLPADRENPIIAAGHADFLELENGDWWATFLAIRPYEGGFYNTGREVYMLPIEWTEDGWPMILEQGKEIPWQLERPDLPLSQEPVPPTTGNFAWRDDFDAPELGYEWMYLRTPQDNWLELKDGQLQITPKNVGLSELKNPSWISRRQQHSTYQAATQFEAPVQGTSAGVAAFIREDYNFYCGIRKTDKGYEAFLEKSEESAPRLVATHKLENLEAGDQVILRIEGEKERISFYLETPDGEILTVARDEDATILTTTRAWSFIGAMMGPYARLESGE</sequence>
<dbReference type="CDD" id="cd18617">
    <property type="entry name" value="GH43_XynB-like"/>
    <property type="match status" value="1"/>
</dbReference>
<evidence type="ECO:0000256" key="7">
    <source>
        <dbReference type="SAM" id="SignalP"/>
    </source>
</evidence>